<dbReference type="PANTHER" id="PTHR12087">
    <property type="entry name" value="ORIGIN RECOGNITION COMPLEX SUBUNIT 4"/>
    <property type="match status" value="1"/>
</dbReference>
<dbReference type="EMBL" id="HF935371">
    <property type="protein sequence ID" value="CCX07753.1"/>
    <property type="molecule type" value="Genomic_DNA"/>
</dbReference>
<feature type="compositionally biased region" description="Acidic residues" evidence="7">
    <location>
        <begin position="258"/>
        <end position="282"/>
    </location>
</feature>
<feature type="region of interest" description="Disordered" evidence="7">
    <location>
        <begin position="1"/>
        <end position="282"/>
    </location>
</feature>
<dbReference type="InterPro" id="IPR027417">
    <property type="entry name" value="P-loop_NTPase"/>
</dbReference>
<keyword evidence="4" id="KW-0235">DNA replication</keyword>
<feature type="compositionally biased region" description="Basic and acidic residues" evidence="7">
    <location>
        <begin position="331"/>
        <end position="343"/>
    </location>
</feature>
<evidence type="ECO:0000256" key="4">
    <source>
        <dbReference type="ARBA" id="ARBA00022705"/>
    </source>
</evidence>
<dbReference type="PANTHER" id="PTHR12087:SF0">
    <property type="entry name" value="ORIGIN RECOGNITION COMPLEX SUBUNIT 4"/>
    <property type="match status" value="1"/>
</dbReference>
<dbReference type="SUPFAM" id="SSF52540">
    <property type="entry name" value="P-loop containing nucleoside triphosphate hydrolases"/>
    <property type="match status" value="1"/>
</dbReference>
<keyword evidence="5" id="KW-0238">DNA-binding</keyword>
<dbReference type="AlphaFoldDB" id="U4L0M6"/>
<feature type="region of interest" description="Disordered" evidence="7">
    <location>
        <begin position="306"/>
        <end position="348"/>
    </location>
</feature>
<feature type="compositionally biased region" description="Low complexity" evidence="7">
    <location>
        <begin position="125"/>
        <end position="164"/>
    </location>
</feature>
<dbReference type="FunFam" id="3.40.50.300:FF:001597">
    <property type="entry name" value="Origin recognition complex subunit Orc4"/>
    <property type="match status" value="1"/>
</dbReference>
<feature type="compositionally biased region" description="Basic and acidic residues" evidence="7">
    <location>
        <begin position="226"/>
        <end position="236"/>
    </location>
</feature>
<comment type="subcellular location">
    <subcellularLocation>
        <location evidence="1">Nucleus</location>
    </subcellularLocation>
</comment>
<dbReference type="GO" id="GO:0006270">
    <property type="term" value="P:DNA replication initiation"/>
    <property type="evidence" value="ECO:0007669"/>
    <property type="project" value="TreeGrafter"/>
</dbReference>
<dbReference type="Gene3D" id="3.40.50.300">
    <property type="entry name" value="P-loop containing nucleotide triphosphate hydrolases"/>
    <property type="match status" value="1"/>
</dbReference>
<sequence length="816" mass="88687">MPPKRKAEADADTEAEPSAIKRTRTTTAASAAAASSTTAPPAKRARAGATALTKASAAKTAPKPRAPRGSKAASIVSASFTSQDDSQPAQKAQPPKPKRIRAPRAEKPWDRPKPLATTDVEKASKAGAKTTAKPAAKTIAKTTAKPTTKAAAKTTARTAAPPATNVNKEKNKDIFDLPSSSDDELQEPISTTAAGRTTRGWRPVAATKKATVTKAATKPTARRTRAVVEQEDKEKSPTGAISVVISTPRSRPVLQETAEVDNEEEEEEEQIEEQIEEQQEEDELIVESRMDADEDIVIGGRILPAKPQARTKRPSRGRPSLGTEGLVDPFDTPKARKGDEESRGPLASAAKATPIVKAITPSKQTPKSMTKPASDLTVTLEGIAALKKQVLNKVMGRQRPNLVGVDEEYRNVHHLLSQTVTAGEGNSMLIIGSRGSGKTTLVETAISSLTESHSGEFHVVRLNGLLQTDDKLALREIWRQLGVEMELDENEQPKQTNFADTLQSILAILSHPDELAAQEEEPTLPGEEPDAARTSTAVVFVLDEFDHFVLQPRQTLLYNLFDIAQAKKAPIAVLGLTSKVDVVDSLEKRVKSRFSHRTEHLKLPATIDAFWEIVKEGLVVDMGSDDAIGDLNTEQHFRAWNSHIEDLRHQPHFATFLRRNFALSKTPAQIFNATIMALSTITPSTPFPDAAAWTPLSPPLSNLYLLSSLSDLQLALLISAARLEALNDMESVNFDMVYDEYLKLCAKGRVQNTPSGGVGRVWSKSVGTGAWEGLEGMGLVVVDTSRKGRWRVDVGLMEVKERTRGTQWARWCKEVL</sequence>
<dbReference type="InterPro" id="IPR016527">
    <property type="entry name" value="ORC4"/>
</dbReference>
<keyword evidence="10" id="KW-1185">Reference proteome</keyword>
<reference evidence="9 10" key="1">
    <citation type="journal article" date="2013" name="PLoS Genet.">
        <title>The genome and development-dependent transcriptomes of Pyronema confluens: a window into fungal evolution.</title>
        <authorList>
            <person name="Traeger S."/>
            <person name="Altegoer F."/>
            <person name="Freitag M."/>
            <person name="Gabaldon T."/>
            <person name="Kempken F."/>
            <person name="Kumar A."/>
            <person name="Marcet-Houben M."/>
            <person name="Poggeler S."/>
            <person name="Stajich J.E."/>
            <person name="Nowrousian M."/>
        </authorList>
    </citation>
    <scope>NUCLEOTIDE SEQUENCE [LARGE SCALE GENOMIC DNA]</scope>
    <source>
        <strain evidence="10">CBS 100304</strain>
        <tissue evidence="9">Vegetative mycelium</tissue>
    </source>
</reference>
<dbReference type="Pfam" id="PF14629">
    <property type="entry name" value="ORC4_C"/>
    <property type="match status" value="1"/>
</dbReference>
<keyword evidence="6" id="KW-0539">Nucleus</keyword>
<evidence type="ECO:0000256" key="6">
    <source>
        <dbReference type="ARBA" id="ARBA00023242"/>
    </source>
</evidence>
<dbReference type="STRING" id="1076935.U4L0M6"/>
<evidence type="ECO:0000313" key="9">
    <source>
        <dbReference type="EMBL" id="CCX07753.1"/>
    </source>
</evidence>
<dbReference type="OrthoDB" id="343623at2759"/>
<feature type="compositionally biased region" description="Low complexity" evidence="7">
    <location>
        <begin position="191"/>
        <end position="219"/>
    </location>
</feature>
<dbReference type="InterPro" id="IPR032705">
    <property type="entry name" value="ORC4_C"/>
</dbReference>
<protein>
    <recommendedName>
        <fullName evidence="3">Origin recognition complex subunit 4</fullName>
    </recommendedName>
</protein>
<name>U4L0M6_PYROM</name>
<feature type="compositionally biased region" description="Low complexity" evidence="7">
    <location>
        <begin position="25"/>
        <end position="63"/>
    </location>
</feature>
<dbReference type="SMART" id="SM00382">
    <property type="entry name" value="AAA"/>
    <property type="match status" value="1"/>
</dbReference>
<dbReference type="GO" id="GO:0003688">
    <property type="term" value="F:DNA replication origin binding"/>
    <property type="evidence" value="ECO:0007669"/>
    <property type="project" value="TreeGrafter"/>
</dbReference>
<evidence type="ECO:0000256" key="2">
    <source>
        <dbReference type="ARBA" id="ARBA00005334"/>
    </source>
</evidence>
<evidence type="ECO:0000256" key="5">
    <source>
        <dbReference type="ARBA" id="ARBA00023125"/>
    </source>
</evidence>
<feature type="domain" description="AAA+ ATPase" evidence="8">
    <location>
        <begin position="424"/>
        <end position="604"/>
    </location>
</feature>
<dbReference type="OMA" id="NMAYDEY"/>
<dbReference type="InterPro" id="IPR003593">
    <property type="entry name" value="AAA+_ATPase"/>
</dbReference>
<feature type="compositionally biased region" description="Basic and acidic residues" evidence="7">
    <location>
        <begin position="103"/>
        <end position="124"/>
    </location>
</feature>
<dbReference type="Proteomes" id="UP000018144">
    <property type="component" value="Unassembled WGS sequence"/>
</dbReference>
<evidence type="ECO:0000256" key="1">
    <source>
        <dbReference type="ARBA" id="ARBA00004123"/>
    </source>
</evidence>
<dbReference type="InterPro" id="IPR041664">
    <property type="entry name" value="AAA_16"/>
</dbReference>
<gene>
    <name evidence="9" type="ORF">PCON_07342</name>
</gene>
<dbReference type="GO" id="GO:0005664">
    <property type="term" value="C:nuclear origin of replication recognition complex"/>
    <property type="evidence" value="ECO:0007669"/>
    <property type="project" value="TreeGrafter"/>
</dbReference>
<evidence type="ECO:0000259" key="8">
    <source>
        <dbReference type="SMART" id="SM00382"/>
    </source>
</evidence>
<accession>U4L0M6</accession>
<dbReference type="eggNOG" id="KOG2228">
    <property type="taxonomic scope" value="Eukaryota"/>
</dbReference>
<evidence type="ECO:0000256" key="3">
    <source>
        <dbReference type="ARBA" id="ARBA00019083"/>
    </source>
</evidence>
<dbReference type="Pfam" id="PF13191">
    <property type="entry name" value="AAA_16"/>
    <property type="match status" value="1"/>
</dbReference>
<evidence type="ECO:0000256" key="7">
    <source>
        <dbReference type="SAM" id="MobiDB-lite"/>
    </source>
</evidence>
<feature type="compositionally biased region" description="Polar residues" evidence="7">
    <location>
        <begin position="76"/>
        <end position="86"/>
    </location>
</feature>
<proteinExistence type="inferred from homology"/>
<evidence type="ECO:0000313" key="10">
    <source>
        <dbReference type="Proteomes" id="UP000018144"/>
    </source>
</evidence>
<organism evidence="9 10">
    <name type="scientific">Pyronema omphalodes (strain CBS 100304)</name>
    <name type="common">Pyronema confluens</name>
    <dbReference type="NCBI Taxonomy" id="1076935"/>
    <lineage>
        <taxon>Eukaryota</taxon>
        <taxon>Fungi</taxon>
        <taxon>Dikarya</taxon>
        <taxon>Ascomycota</taxon>
        <taxon>Pezizomycotina</taxon>
        <taxon>Pezizomycetes</taxon>
        <taxon>Pezizales</taxon>
        <taxon>Pyronemataceae</taxon>
        <taxon>Pyronema</taxon>
    </lineage>
</organism>
<comment type="similarity">
    <text evidence="2">Belongs to the ORC4 family.</text>
</comment>